<comment type="caution">
    <text evidence="3">The sequence shown here is derived from an EMBL/GenBank/DDBJ whole genome shotgun (WGS) entry which is preliminary data.</text>
</comment>
<feature type="region of interest" description="Disordered" evidence="1">
    <location>
        <begin position="1"/>
        <end position="24"/>
    </location>
</feature>
<feature type="non-terminal residue" evidence="3">
    <location>
        <position position="1"/>
    </location>
</feature>
<evidence type="ECO:0000313" key="4">
    <source>
        <dbReference type="Proteomes" id="UP000324897"/>
    </source>
</evidence>
<sequence length="679" mass="71513">MAESTPAPPRTRAASSSRAVETSSPSAGWGLLYRYAFVVSAGDLQGGDEFEAHVEEPPRASSLAISRALLVDAANPRTAAFVHGVDASGRLLLCSVTQGPGTERLFVCQAGRGKASPLPEVPAALELRLSTRDVVGIASDPRSGGHIYAVAQLHAEPVSAPPSASATETAPSAPPTARTSATMASVMPPSGQSSSAPSATERSATLMSSVMEQSAIKHSRVLPADRTSSSTMSASVSSLTSLAMAPSATERSATAPSAPSTTLMPLAMAPSATAPSAPITTLTSLAMAQAATKCSATTASFHTGSGTAASPPSAPVPAPAAPVHGLRLQLLIYSSSDITWKVKSLLTSPLSNTLVGFRSETVIADDETLIFVDLTCGIVLWKPLNNQPEARFVPFPELHSQVAGDCCIGKRRCMALSEGKLTLAVIGDSPAGPGITVWRFNDVNWEKEWQLSFHVLGNWLPSDPPELISIDPTASSRVLLLNGGNCICVADLIKQLALERDEFFINVGNMTPSSLHFCNWLLPPCLAAADEGPIYSLKKTKKSSLLKYPKMAYNLLENSKRYIDLADRSKTWFGPAVDQVLGVPVSSVVSTASSYLKRGIEVGEVLGSAFPCPAPPEELKVVTIENEDQAWSAIKSWRDAGTPPFTYVAFADGMKEADITALKQFVIDHGAKPLLWLVE</sequence>
<feature type="compositionally biased region" description="Low complexity" evidence="1">
    <location>
        <begin position="159"/>
        <end position="199"/>
    </location>
</feature>
<accession>A0A5J9T550</accession>
<proteinExistence type="predicted"/>
<reference evidence="3 4" key="1">
    <citation type="journal article" date="2019" name="Sci. Rep.">
        <title>A high-quality genome of Eragrostis curvula grass provides insights into Poaceae evolution and supports new strategies to enhance forage quality.</title>
        <authorList>
            <person name="Carballo J."/>
            <person name="Santos B.A.C.M."/>
            <person name="Zappacosta D."/>
            <person name="Garbus I."/>
            <person name="Selva J.P."/>
            <person name="Gallo C.A."/>
            <person name="Diaz A."/>
            <person name="Albertini E."/>
            <person name="Caccamo M."/>
            <person name="Echenique V."/>
        </authorList>
    </citation>
    <scope>NUCLEOTIDE SEQUENCE [LARGE SCALE GENOMIC DNA]</scope>
    <source>
        <strain evidence="4">cv. Victoria</strain>
        <tissue evidence="3">Leaf</tissue>
    </source>
</reference>
<dbReference type="AlphaFoldDB" id="A0A5J9T550"/>
<dbReference type="InterPro" id="IPR011676">
    <property type="entry name" value="DUF1618"/>
</dbReference>
<feature type="region of interest" description="Disordered" evidence="1">
    <location>
        <begin position="159"/>
        <end position="206"/>
    </location>
</feature>
<organism evidence="3 4">
    <name type="scientific">Eragrostis curvula</name>
    <name type="common">weeping love grass</name>
    <dbReference type="NCBI Taxonomy" id="38414"/>
    <lineage>
        <taxon>Eukaryota</taxon>
        <taxon>Viridiplantae</taxon>
        <taxon>Streptophyta</taxon>
        <taxon>Embryophyta</taxon>
        <taxon>Tracheophyta</taxon>
        <taxon>Spermatophyta</taxon>
        <taxon>Magnoliopsida</taxon>
        <taxon>Liliopsida</taxon>
        <taxon>Poales</taxon>
        <taxon>Poaceae</taxon>
        <taxon>PACMAD clade</taxon>
        <taxon>Chloridoideae</taxon>
        <taxon>Eragrostideae</taxon>
        <taxon>Eragrostidinae</taxon>
        <taxon>Eragrostis</taxon>
    </lineage>
</organism>
<dbReference type="Gramene" id="TVU06500">
    <property type="protein sequence ID" value="TVU06500"/>
    <property type="gene ID" value="EJB05_49720"/>
</dbReference>
<feature type="compositionally biased region" description="Polar residues" evidence="1">
    <location>
        <begin position="13"/>
        <end position="24"/>
    </location>
</feature>
<dbReference type="Pfam" id="PF07762">
    <property type="entry name" value="DUF1618"/>
    <property type="match status" value="1"/>
</dbReference>
<dbReference type="PANTHER" id="PTHR33086">
    <property type="entry name" value="OS05G0468200 PROTEIN-RELATED"/>
    <property type="match status" value="1"/>
</dbReference>
<dbReference type="PANTHER" id="PTHR33086:SF44">
    <property type="entry name" value="OS03G0683600 PROTEIN"/>
    <property type="match status" value="1"/>
</dbReference>
<evidence type="ECO:0000259" key="2">
    <source>
        <dbReference type="Pfam" id="PF07762"/>
    </source>
</evidence>
<dbReference type="EMBL" id="RWGY01000051">
    <property type="protein sequence ID" value="TVU06500.1"/>
    <property type="molecule type" value="Genomic_DNA"/>
</dbReference>
<keyword evidence="4" id="KW-1185">Reference proteome</keyword>
<feature type="domain" description="DUF1618" evidence="2">
    <location>
        <begin position="372"/>
        <end position="451"/>
    </location>
</feature>
<evidence type="ECO:0000256" key="1">
    <source>
        <dbReference type="SAM" id="MobiDB-lite"/>
    </source>
</evidence>
<dbReference type="Proteomes" id="UP000324897">
    <property type="component" value="Unassembled WGS sequence"/>
</dbReference>
<name>A0A5J9T550_9POAL</name>
<protein>
    <recommendedName>
        <fullName evidence="2">DUF1618 domain-containing protein</fullName>
    </recommendedName>
</protein>
<gene>
    <name evidence="3" type="ORF">EJB05_49720</name>
</gene>
<evidence type="ECO:0000313" key="3">
    <source>
        <dbReference type="EMBL" id="TVU06500.1"/>
    </source>
</evidence>